<name>A0ABN8RXQ9_9CNID</name>
<dbReference type="Proteomes" id="UP001159427">
    <property type="component" value="Unassembled WGS sequence"/>
</dbReference>
<sequence length="167" mass="19121">MERGLEEGDVSSPADSEALQFDDDTLRAIAEVYKNEGNDEYNKKNFHNAINYYTDGIKVNCKDKELNANLYSNRAAAYFNVGIYTETLNDAKIAINLQPYFSKAFVQGASACVQLRHFNEAITWCDKGLTMDQKNQKLLEIRNGSVRKQKEMKDNYREEVSIMEKLP</sequence>
<keyword evidence="2" id="KW-1185">Reference proteome</keyword>
<dbReference type="InterPro" id="IPR019734">
    <property type="entry name" value="TPR_rpt"/>
</dbReference>
<evidence type="ECO:0000313" key="1">
    <source>
        <dbReference type="EMBL" id="CAH3183609.1"/>
    </source>
</evidence>
<dbReference type="PANTHER" id="PTHR46035:SF1">
    <property type="entry name" value="TETRATRICOPEPTIDE REPEAT PROTEIN 4"/>
    <property type="match status" value="1"/>
</dbReference>
<evidence type="ECO:0000313" key="2">
    <source>
        <dbReference type="Proteomes" id="UP001159427"/>
    </source>
</evidence>
<gene>
    <name evidence="1" type="ORF">PEVE_00014955</name>
</gene>
<reference evidence="1 2" key="1">
    <citation type="submission" date="2022-05" db="EMBL/GenBank/DDBJ databases">
        <authorList>
            <consortium name="Genoscope - CEA"/>
            <person name="William W."/>
        </authorList>
    </citation>
    <scope>NUCLEOTIDE SEQUENCE [LARGE SCALE GENOMIC DNA]</scope>
</reference>
<dbReference type="InterPro" id="IPR011990">
    <property type="entry name" value="TPR-like_helical_dom_sf"/>
</dbReference>
<organism evidence="1 2">
    <name type="scientific">Porites evermanni</name>
    <dbReference type="NCBI Taxonomy" id="104178"/>
    <lineage>
        <taxon>Eukaryota</taxon>
        <taxon>Metazoa</taxon>
        <taxon>Cnidaria</taxon>
        <taxon>Anthozoa</taxon>
        <taxon>Hexacorallia</taxon>
        <taxon>Scleractinia</taxon>
        <taxon>Fungiina</taxon>
        <taxon>Poritidae</taxon>
        <taxon>Porites</taxon>
    </lineage>
</organism>
<dbReference type="SUPFAM" id="SSF48452">
    <property type="entry name" value="TPR-like"/>
    <property type="match status" value="1"/>
</dbReference>
<accession>A0ABN8RXQ9</accession>
<protein>
    <submittedName>
        <fullName evidence="1">Uncharacterized protein</fullName>
    </submittedName>
</protein>
<proteinExistence type="predicted"/>
<dbReference type="PANTHER" id="PTHR46035">
    <property type="entry name" value="TETRATRICOPEPTIDE REPEAT PROTEIN 4"/>
    <property type="match status" value="1"/>
</dbReference>
<dbReference type="Gene3D" id="1.25.40.10">
    <property type="entry name" value="Tetratricopeptide repeat domain"/>
    <property type="match status" value="1"/>
</dbReference>
<dbReference type="EMBL" id="CALNXI010002139">
    <property type="protein sequence ID" value="CAH3183609.1"/>
    <property type="molecule type" value="Genomic_DNA"/>
</dbReference>
<comment type="caution">
    <text evidence="1">The sequence shown here is derived from an EMBL/GenBank/DDBJ whole genome shotgun (WGS) entry which is preliminary data.</text>
</comment>
<dbReference type="SMART" id="SM00028">
    <property type="entry name" value="TPR"/>
    <property type="match status" value="3"/>
</dbReference>